<dbReference type="AlphaFoldDB" id="D6WCR1"/>
<dbReference type="GO" id="GO:0005634">
    <property type="term" value="C:nucleus"/>
    <property type="evidence" value="ECO:0000318"/>
    <property type="project" value="GO_Central"/>
</dbReference>
<dbReference type="PANTHER" id="PTHR12755:SF3">
    <property type="entry name" value="POLYNUCLEOTIDE 5'-HYDROXYL-KINASE NOL9"/>
    <property type="match status" value="1"/>
</dbReference>
<dbReference type="OrthoDB" id="2405412at2759"/>
<evidence type="ECO:0000259" key="9">
    <source>
        <dbReference type="Pfam" id="PF24419"/>
    </source>
</evidence>
<keyword evidence="2" id="KW-0808">Transferase</keyword>
<evidence type="ECO:0000256" key="5">
    <source>
        <dbReference type="ARBA" id="ARBA00022840"/>
    </source>
</evidence>
<evidence type="ECO:0000256" key="3">
    <source>
        <dbReference type="ARBA" id="ARBA00022741"/>
    </source>
</evidence>
<dbReference type="EMBL" id="KQ971317">
    <property type="protein sequence ID" value="EEZ97796.2"/>
    <property type="molecule type" value="Genomic_DNA"/>
</dbReference>
<evidence type="ECO:0000256" key="4">
    <source>
        <dbReference type="ARBA" id="ARBA00022777"/>
    </source>
</evidence>
<comment type="similarity">
    <text evidence="1">Belongs to the Clp1 family. NOL9/GRC3 subfamily.</text>
</comment>
<keyword evidence="4" id="KW-0418">Kinase</keyword>
<dbReference type="InterPro" id="IPR057573">
    <property type="entry name" value="NOL9_N"/>
</dbReference>
<dbReference type="STRING" id="7070.D6WCR1"/>
<evidence type="ECO:0000256" key="2">
    <source>
        <dbReference type="ARBA" id="ARBA00022679"/>
    </source>
</evidence>
<dbReference type="InterPro" id="IPR032319">
    <property type="entry name" value="CLP1_P"/>
</dbReference>
<evidence type="ECO:0000259" key="8">
    <source>
        <dbReference type="Pfam" id="PF16575"/>
    </source>
</evidence>
<keyword evidence="5" id="KW-0067">ATP-binding</keyword>
<dbReference type="KEGG" id="tca:103312187"/>
<evidence type="ECO:0000256" key="6">
    <source>
        <dbReference type="ARBA" id="ARBA00071212"/>
    </source>
</evidence>
<dbReference type="Pfam" id="PF24419">
    <property type="entry name" value="Cupin_NOL9"/>
    <property type="match status" value="1"/>
</dbReference>
<evidence type="ECO:0000256" key="1">
    <source>
        <dbReference type="ARBA" id="ARBA00011003"/>
    </source>
</evidence>
<feature type="region of interest" description="Disordered" evidence="7">
    <location>
        <begin position="1"/>
        <end position="26"/>
    </location>
</feature>
<dbReference type="SUPFAM" id="SSF52540">
    <property type="entry name" value="P-loop containing nucleoside triphosphate hydrolases"/>
    <property type="match status" value="2"/>
</dbReference>
<dbReference type="Pfam" id="PF16575">
    <property type="entry name" value="CLP1_P"/>
    <property type="match status" value="1"/>
</dbReference>
<dbReference type="PANTHER" id="PTHR12755">
    <property type="entry name" value="CLEAVAGE/POLYADENYLATION FACTOR IA SUBUNIT CLP1P"/>
    <property type="match status" value="1"/>
</dbReference>
<keyword evidence="11" id="KW-1185">Reference proteome</keyword>
<gene>
    <name evidence="10" type="primary">AUGUSTUS-3.0.2_00158</name>
    <name evidence="10" type="ORF">TcasGA2_TC000158</name>
</gene>
<feature type="compositionally biased region" description="Polar residues" evidence="7">
    <location>
        <begin position="1"/>
        <end position="10"/>
    </location>
</feature>
<protein>
    <recommendedName>
        <fullName evidence="6">Polynucleotide 5'-hydroxyl-kinase NOL9</fullName>
    </recommendedName>
</protein>
<dbReference type="HOGENOM" id="CLU_505637_0_0_1"/>
<keyword evidence="3" id="KW-0547">Nucleotide-binding</keyword>
<dbReference type="GO" id="GO:0005524">
    <property type="term" value="F:ATP binding"/>
    <property type="evidence" value="ECO:0007669"/>
    <property type="project" value="UniProtKB-KW"/>
</dbReference>
<dbReference type="Gene3D" id="3.40.50.300">
    <property type="entry name" value="P-loop containing nucleotide triphosphate hydrolases"/>
    <property type="match status" value="1"/>
</dbReference>
<dbReference type="InterPro" id="IPR027417">
    <property type="entry name" value="P-loop_NTPase"/>
</dbReference>
<name>D6WCR1_TRICA</name>
<sequence length="566" mass="64141">MDKRQSNNQVGRKRKSKSCRKEKKWKCSNATKSHLFKEATFDSSSDENNVSCVKLSDSFKFTMSLDLKPSKSEMDEAIENELFNAEAPTLSEYSFKTVSDEEEDELHNSVVDEFKDESVLDESSVIVSVDSNRVEKNEKKHKVSQPRLENEFGKNVQYCYTSDGIVVVLDKNEIVYIHGLCLLSVLHGQVEILGHIMDKNSGEAKIYSPRGSALLFLKNVTESDVPAPNYLLNLKISTIKLTQHCAVVLCKQLNDSNISFIEKHISQQILQRCDENDHLPRITFHPQEGSWNLIKTDKSWEKIVDTITPHTKMMICGGKGVGKTTFLRYALNRLLMKFKKIRVIDLDPGQAEFTVPGCVSVIEITEPVFGVNYTHLQKAQRSILSNINIAYEPDKYIASIKELLLEKHFEEIPTLVNYMGYTHGMGLNILSAVIIHVQPTDILQISSRDSKKNYKSVLETDIVAEKAQLFVSNLKNLHYNLHQIESKCDENDGWTAEPRQLREMTILAYIREMINSDSVFKTNAPLCRISLNDVSITDLNGNEIPPAAVNACFVALCKQVAEMPHF</sequence>
<evidence type="ECO:0000256" key="7">
    <source>
        <dbReference type="SAM" id="MobiDB-lite"/>
    </source>
</evidence>
<dbReference type="GO" id="GO:0000448">
    <property type="term" value="P:cleavage in ITS2 between 5.8S rRNA and LSU-rRNA of tricistronic rRNA transcript (SSU-rRNA, 5.8S rRNA, LSU-rRNA)"/>
    <property type="evidence" value="ECO:0000318"/>
    <property type="project" value="GO_Central"/>
</dbReference>
<reference evidence="10 11" key="2">
    <citation type="journal article" date="2010" name="Nucleic Acids Res.">
        <title>BeetleBase in 2010: revisions to provide comprehensive genomic information for Tribolium castaneum.</title>
        <authorList>
            <person name="Kim H.S."/>
            <person name="Murphy T."/>
            <person name="Xia J."/>
            <person name="Caragea D."/>
            <person name="Park Y."/>
            <person name="Beeman R.W."/>
            <person name="Lorenzen M.D."/>
            <person name="Butcher S."/>
            <person name="Manak J.R."/>
            <person name="Brown S.J."/>
        </authorList>
    </citation>
    <scope>GENOME REANNOTATION</scope>
    <source>
        <strain evidence="10 11">Georgia GA2</strain>
    </source>
</reference>
<evidence type="ECO:0000313" key="11">
    <source>
        <dbReference type="Proteomes" id="UP000007266"/>
    </source>
</evidence>
<feature type="compositionally biased region" description="Basic residues" evidence="7">
    <location>
        <begin position="11"/>
        <end position="26"/>
    </location>
</feature>
<reference evidence="10 11" key="1">
    <citation type="journal article" date="2008" name="Nature">
        <title>The genome of the model beetle and pest Tribolium castaneum.</title>
        <authorList>
            <consortium name="Tribolium Genome Sequencing Consortium"/>
            <person name="Richards S."/>
            <person name="Gibbs R.A."/>
            <person name="Weinstock G.M."/>
            <person name="Brown S.J."/>
            <person name="Denell R."/>
            <person name="Beeman R.W."/>
            <person name="Gibbs R."/>
            <person name="Beeman R.W."/>
            <person name="Brown S.J."/>
            <person name="Bucher G."/>
            <person name="Friedrich M."/>
            <person name="Grimmelikhuijzen C.J."/>
            <person name="Klingler M."/>
            <person name="Lorenzen M."/>
            <person name="Richards S."/>
            <person name="Roth S."/>
            <person name="Schroder R."/>
            <person name="Tautz D."/>
            <person name="Zdobnov E.M."/>
            <person name="Muzny D."/>
            <person name="Gibbs R.A."/>
            <person name="Weinstock G.M."/>
            <person name="Attaway T."/>
            <person name="Bell S."/>
            <person name="Buhay C.J."/>
            <person name="Chandrabose M.N."/>
            <person name="Chavez D."/>
            <person name="Clerk-Blankenburg K.P."/>
            <person name="Cree A."/>
            <person name="Dao M."/>
            <person name="Davis C."/>
            <person name="Chacko J."/>
            <person name="Dinh H."/>
            <person name="Dugan-Rocha S."/>
            <person name="Fowler G."/>
            <person name="Garner T.T."/>
            <person name="Garnes J."/>
            <person name="Gnirke A."/>
            <person name="Hawes A."/>
            <person name="Hernandez J."/>
            <person name="Hines S."/>
            <person name="Holder M."/>
            <person name="Hume J."/>
            <person name="Jhangiani S.N."/>
            <person name="Joshi V."/>
            <person name="Khan Z.M."/>
            <person name="Jackson L."/>
            <person name="Kovar C."/>
            <person name="Kowis A."/>
            <person name="Lee S."/>
            <person name="Lewis L.R."/>
            <person name="Margolis J."/>
            <person name="Morgan M."/>
            <person name="Nazareth L.V."/>
            <person name="Nguyen N."/>
            <person name="Okwuonu G."/>
            <person name="Parker D."/>
            <person name="Richards S."/>
            <person name="Ruiz S.J."/>
            <person name="Santibanez J."/>
            <person name="Savard J."/>
            <person name="Scherer S.E."/>
            <person name="Schneider B."/>
            <person name="Sodergren E."/>
            <person name="Tautz D."/>
            <person name="Vattahil S."/>
            <person name="Villasana D."/>
            <person name="White C.S."/>
            <person name="Wright R."/>
            <person name="Park Y."/>
            <person name="Beeman R.W."/>
            <person name="Lord J."/>
            <person name="Oppert B."/>
            <person name="Lorenzen M."/>
            <person name="Brown S."/>
            <person name="Wang L."/>
            <person name="Savard J."/>
            <person name="Tautz D."/>
            <person name="Richards S."/>
            <person name="Weinstock G."/>
            <person name="Gibbs R.A."/>
            <person name="Liu Y."/>
            <person name="Worley K."/>
            <person name="Weinstock G."/>
            <person name="Elsik C.G."/>
            <person name="Reese J.T."/>
            <person name="Elhaik E."/>
            <person name="Landan G."/>
            <person name="Graur D."/>
            <person name="Arensburger P."/>
            <person name="Atkinson P."/>
            <person name="Beeman R.W."/>
            <person name="Beidler J."/>
            <person name="Brown S.J."/>
            <person name="Demuth J.P."/>
            <person name="Drury D.W."/>
            <person name="Du Y.Z."/>
            <person name="Fujiwara H."/>
            <person name="Lorenzen M."/>
            <person name="Maselli V."/>
            <person name="Osanai M."/>
            <person name="Park Y."/>
            <person name="Robertson H.M."/>
            <person name="Tu Z."/>
            <person name="Wang J.J."/>
            <person name="Wang S."/>
            <person name="Richards S."/>
            <person name="Song H."/>
            <person name="Zhang L."/>
            <person name="Sodergren E."/>
            <person name="Werner D."/>
            <person name="Stanke M."/>
            <person name="Morgenstern B."/>
            <person name="Solovyev V."/>
            <person name="Kosarev P."/>
            <person name="Brown G."/>
            <person name="Chen H.C."/>
            <person name="Ermolaeva O."/>
            <person name="Hlavina W."/>
            <person name="Kapustin Y."/>
            <person name="Kiryutin B."/>
            <person name="Kitts P."/>
            <person name="Maglott D."/>
            <person name="Pruitt K."/>
            <person name="Sapojnikov V."/>
            <person name="Souvorov A."/>
            <person name="Mackey A.J."/>
            <person name="Waterhouse R.M."/>
            <person name="Wyder S."/>
            <person name="Zdobnov E.M."/>
            <person name="Zdobnov E.M."/>
            <person name="Wyder S."/>
            <person name="Kriventseva E.V."/>
            <person name="Kadowaki T."/>
            <person name="Bork P."/>
            <person name="Aranda M."/>
            <person name="Bao R."/>
            <person name="Beermann A."/>
            <person name="Berns N."/>
            <person name="Bolognesi R."/>
            <person name="Bonneton F."/>
            <person name="Bopp D."/>
            <person name="Brown S.J."/>
            <person name="Bucher G."/>
            <person name="Butts T."/>
            <person name="Chaumot A."/>
            <person name="Denell R.E."/>
            <person name="Ferrier D.E."/>
            <person name="Friedrich M."/>
            <person name="Gordon C.M."/>
            <person name="Jindra M."/>
            <person name="Klingler M."/>
            <person name="Lan Q."/>
            <person name="Lattorff H.M."/>
            <person name="Laudet V."/>
            <person name="von Levetsow C."/>
            <person name="Liu Z."/>
            <person name="Lutz R."/>
            <person name="Lynch J.A."/>
            <person name="da Fonseca R.N."/>
            <person name="Posnien N."/>
            <person name="Reuter R."/>
            <person name="Roth S."/>
            <person name="Savard J."/>
            <person name="Schinko J.B."/>
            <person name="Schmitt C."/>
            <person name="Schoppmeier M."/>
            <person name="Schroder R."/>
            <person name="Shippy T.D."/>
            <person name="Simonnet F."/>
            <person name="Marques-Souza H."/>
            <person name="Tautz D."/>
            <person name="Tomoyasu Y."/>
            <person name="Trauner J."/>
            <person name="Van der Zee M."/>
            <person name="Vervoort M."/>
            <person name="Wittkopp N."/>
            <person name="Wimmer E.A."/>
            <person name="Yang X."/>
            <person name="Jones A.K."/>
            <person name="Sattelle D.B."/>
            <person name="Ebert P.R."/>
            <person name="Nelson D."/>
            <person name="Scott J.G."/>
            <person name="Beeman R.W."/>
            <person name="Muthukrishnan S."/>
            <person name="Kramer K.J."/>
            <person name="Arakane Y."/>
            <person name="Beeman R.W."/>
            <person name="Zhu Q."/>
            <person name="Hogenkamp D."/>
            <person name="Dixit R."/>
            <person name="Oppert B."/>
            <person name="Jiang H."/>
            <person name="Zou Z."/>
            <person name="Marshall J."/>
            <person name="Elpidina E."/>
            <person name="Vinokurov K."/>
            <person name="Oppert C."/>
            <person name="Zou Z."/>
            <person name="Evans J."/>
            <person name="Lu Z."/>
            <person name="Zhao P."/>
            <person name="Sumathipala N."/>
            <person name="Altincicek B."/>
            <person name="Vilcinskas A."/>
            <person name="Williams M."/>
            <person name="Hultmark D."/>
            <person name="Hetru C."/>
            <person name="Jiang H."/>
            <person name="Grimmelikhuijzen C.J."/>
            <person name="Hauser F."/>
            <person name="Cazzamali G."/>
            <person name="Williamson M."/>
            <person name="Park Y."/>
            <person name="Li B."/>
            <person name="Tanaka Y."/>
            <person name="Predel R."/>
            <person name="Neupert S."/>
            <person name="Schachtner J."/>
            <person name="Verleyen P."/>
            <person name="Raible F."/>
            <person name="Bork P."/>
            <person name="Friedrich M."/>
            <person name="Walden K.K."/>
            <person name="Robertson H.M."/>
            <person name="Angeli S."/>
            <person name="Foret S."/>
            <person name="Bucher G."/>
            <person name="Schuetz S."/>
            <person name="Maleszka R."/>
            <person name="Wimmer E.A."/>
            <person name="Beeman R.W."/>
            <person name="Lorenzen M."/>
            <person name="Tomoyasu Y."/>
            <person name="Miller S.C."/>
            <person name="Grossmann D."/>
            <person name="Bucher G."/>
        </authorList>
    </citation>
    <scope>NUCLEOTIDE SEQUENCE [LARGE SCALE GENOMIC DNA]</scope>
    <source>
        <strain evidence="10 11">Georgia GA2</strain>
    </source>
</reference>
<dbReference type="GO" id="GO:0051731">
    <property type="term" value="F:polynucleotide 5'-hydroxyl-kinase activity"/>
    <property type="evidence" value="ECO:0000318"/>
    <property type="project" value="GO_Central"/>
</dbReference>
<feature type="domain" description="Clp1 P-loop" evidence="8">
    <location>
        <begin position="317"/>
        <end position="465"/>
    </location>
</feature>
<accession>D6WCR1</accession>
<dbReference type="InterPro" id="IPR045116">
    <property type="entry name" value="Clp1/Grc3"/>
</dbReference>
<organism evidence="10 11">
    <name type="scientific">Tribolium castaneum</name>
    <name type="common">Red flour beetle</name>
    <dbReference type="NCBI Taxonomy" id="7070"/>
    <lineage>
        <taxon>Eukaryota</taxon>
        <taxon>Metazoa</taxon>
        <taxon>Ecdysozoa</taxon>
        <taxon>Arthropoda</taxon>
        <taxon>Hexapoda</taxon>
        <taxon>Insecta</taxon>
        <taxon>Pterygota</taxon>
        <taxon>Neoptera</taxon>
        <taxon>Endopterygota</taxon>
        <taxon>Coleoptera</taxon>
        <taxon>Polyphaga</taxon>
        <taxon>Cucujiformia</taxon>
        <taxon>Tenebrionidae</taxon>
        <taxon>Tenebrionidae incertae sedis</taxon>
        <taxon>Tribolium</taxon>
    </lineage>
</organism>
<dbReference type="Proteomes" id="UP000007266">
    <property type="component" value="Linkage group 2"/>
</dbReference>
<proteinExistence type="inferred from homology"/>
<dbReference type="eggNOG" id="KOG2750">
    <property type="taxonomic scope" value="Eukaryota"/>
</dbReference>
<feature type="domain" description="NOL9 N-terminal" evidence="9">
    <location>
        <begin position="157"/>
        <end position="275"/>
    </location>
</feature>
<evidence type="ECO:0000313" key="10">
    <source>
        <dbReference type="EMBL" id="EEZ97796.2"/>
    </source>
</evidence>
<dbReference type="OMA" id="INIAYEP"/>